<evidence type="ECO:0000313" key="2">
    <source>
        <dbReference type="EMBL" id="SQC85448.1"/>
    </source>
</evidence>
<proteinExistence type="predicted"/>
<protein>
    <submittedName>
        <fullName evidence="1">Uncharacterized protein</fullName>
    </submittedName>
</protein>
<dbReference type="EMBL" id="UAWO01000006">
    <property type="protein sequence ID" value="SQC85370.1"/>
    <property type="molecule type" value="Genomic_DNA"/>
</dbReference>
<evidence type="ECO:0000313" key="3">
    <source>
        <dbReference type="Proteomes" id="UP000250234"/>
    </source>
</evidence>
<gene>
    <name evidence="1" type="ORF">NCTC8081_03163</name>
    <name evidence="2" type="ORF">NCTC8081_03241</name>
</gene>
<accession>A0A2X3KD18</accession>
<sequence length="49" mass="6141">MKIDFKQVYIDRLFEIENQIRKMRKLNNWTGYKKLKEEKIKIKEILRGN</sequence>
<dbReference type="EMBL" id="UAWO01000006">
    <property type="protein sequence ID" value="SQC85448.1"/>
    <property type="molecule type" value="Genomic_DNA"/>
</dbReference>
<evidence type="ECO:0000313" key="1">
    <source>
        <dbReference type="EMBL" id="SQC85370.1"/>
    </source>
</evidence>
<name>A0A2X3KD18_CLOPF</name>
<dbReference type="RefSeq" id="WP_181465762.1">
    <property type="nucleotide sequence ID" value="NZ_CATNYA010000055.1"/>
</dbReference>
<organism evidence="1 3">
    <name type="scientific">Clostridium perfringens</name>
    <dbReference type="NCBI Taxonomy" id="1502"/>
    <lineage>
        <taxon>Bacteria</taxon>
        <taxon>Bacillati</taxon>
        <taxon>Bacillota</taxon>
        <taxon>Clostridia</taxon>
        <taxon>Eubacteriales</taxon>
        <taxon>Clostridiaceae</taxon>
        <taxon>Clostridium</taxon>
    </lineage>
</organism>
<dbReference type="Proteomes" id="UP000250234">
    <property type="component" value="Unassembled WGS sequence"/>
</dbReference>
<dbReference type="AlphaFoldDB" id="A0A2X3KD18"/>
<reference evidence="1 3" key="1">
    <citation type="submission" date="2018-06" db="EMBL/GenBank/DDBJ databases">
        <authorList>
            <consortium name="Pathogen Informatics"/>
            <person name="Doyle S."/>
        </authorList>
    </citation>
    <scope>NUCLEOTIDE SEQUENCE [LARGE SCALE GENOMIC DNA]</scope>
    <source>
        <strain evidence="1 3">NCTC8081</strain>
    </source>
</reference>